<comment type="subunit">
    <text evidence="2">Homodimer.</text>
</comment>
<dbReference type="PANTHER" id="PTHR11751">
    <property type="entry name" value="ALANINE AMINOTRANSFERASE"/>
    <property type="match status" value="1"/>
</dbReference>
<dbReference type="EMBL" id="HBHR01019421">
    <property type="protein sequence ID" value="CAD9870820.1"/>
    <property type="molecule type" value="Transcribed_RNA"/>
</dbReference>
<dbReference type="SUPFAM" id="SSF53383">
    <property type="entry name" value="PLP-dependent transferases"/>
    <property type="match status" value="1"/>
</dbReference>
<dbReference type="FunFam" id="3.40.640.10:FF:000012">
    <property type="entry name" value="alanine aminotransferase 2"/>
    <property type="match status" value="1"/>
</dbReference>
<name>A0A6U1PWD6_9STRA</name>
<evidence type="ECO:0000256" key="3">
    <source>
        <dbReference type="ARBA" id="ARBA00022576"/>
    </source>
</evidence>
<dbReference type="InterPro" id="IPR045088">
    <property type="entry name" value="ALAT1/2-like"/>
</dbReference>
<feature type="domain" description="Aminotransferase class I/classII large" evidence="7">
    <location>
        <begin position="110"/>
        <end position="500"/>
    </location>
</feature>
<dbReference type="InterPro" id="IPR015421">
    <property type="entry name" value="PyrdxlP-dep_Trfase_major"/>
</dbReference>
<dbReference type="InterPro" id="IPR015424">
    <property type="entry name" value="PyrdxlP-dep_Trfase"/>
</dbReference>
<evidence type="ECO:0000256" key="5">
    <source>
        <dbReference type="ARBA" id="ARBA00022898"/>
    </source>
</evidence>
<dbReference type="AlphaFoldDB" id="A0A6U1PWD6"/>
<dbReference type="EMBL" id="HBHR01019422">
    <property type="protein sequence ID" value="CAD9870821.1"/>
    <property type="molecule type" value="Transcribed_RNA"/>
</dbReference>
<dbReference type="Gene3D" id="1.10.287.1970">
    <property type="match status" value="1"/>
</dbReference>
<dbReference type="GO" id="GO:0030170">
    <property type="term" value="F:pyridoxal phosphate binding"/>
    <property type="evidence" value="ECO:0007669"/>
    <property type="project" value="InterPro"/>
</dbReference>
<comment type="cofactor">
    <cofactor evidence="1">
        <name>pyridoxal 5'-phosphate</name>
        <dbReference type="ChEBI" id="CHEBI:597326"/>
    </cofactor>
</comment>
<dbReference type="UniPathway" id="UPA00528">
    <property type="reaction ID" value="UER00586"/>
</dbReference>
<dbReference type="InterPro" id="IPR004839">
    <property type="entry name" value="Aminotransferase_I/II_large"/>
</dbReference>
<sequence length="513" mass="56248">MLSTILRRARGQLVEPAVRGPLTACAGRVLNASTSALSSDTINQRIIRAEYAVRGAVLNRAMELQKELDAGKKLPFDEIISCNIGNPHELGQQPITFMRQVLSVVLNPDLKETANYPPDVLERAQKYLDSIPGMGAYSNSQGIQAVREEVADFITERDGVPSSPDEIFLTDGASEGVRFIMQLLLREKHEGHEDGLMIPIPQYPLYSALTTLLDGHLVPYYLDEESNWALDVKELQAQLDAAASKGITIRGLAVINPGNPTGQLLDKKNIGEVIEFCASKGMVLLADEVYQENIWQKDGKFWSFKKVAHEMGHVEAGPGKLQLVSYNSISKGFVGECGLRGGYFELHGFPQDLKDQIYKLASIRLCSNTVGQVLMGLQCNPPKPGSPSYSLYEQEREGILDSLRLRATKIASALNELDGVTVSPPDGALYSFPNVDIPAGAVKAAQEQGVAPDAFYALQAVEKTGIVMVPGSGFGQKDGTWHFRTTFLPSEEKIDSVISRMKDFHSEFMKKYA</sequence>
<keyword evidence="5" id="KW-0663">Pyridoxal phosphate</keyword>
<accession>A0A6U1PWD6</accession>
<dbReference type="GO" id="GO:0042853">
    <property type="term" value="P:L-alanine catabolic process"/>
    <property type="evidence" value="ECO:0007669"/>
    <property type="project" value="UniProtKB-UniPathway"/>
</dbReference>
<dbReference type="Gene3D" id="3.90.1150.10">
    <property type="entry name" value="Aspartate Aminotransferase, domain 1"/>
    <property type="match status" value="1"/>
</dbReference>
<reference evidence="9" key="1">
    <citation type="submission" date="2021-01" db="EMBL/GenBank/DDBJ databases">
        <authorList>
            <person name="Corre E."/>
            <person name="Pelletier E."/>
            <person name="Niang G."/>
            <person name="Scheremetjew M."/>
            <person name="Finn R."/>
            <person name="Kale V."/>
            <person name="Holt S."/>
            <person name="Cochrane G."/>
            <person name="Meng A."/>
            <person name="Brown T."/>
            <person name="Cohen L."/>
        </authorList>
    </citation>
    <scope>NUCLEOTIDE SEQUENCE</scope>
    <source>
        <strain evidence="9">CCMP1661</strain>
    </source>
</reference>
<evidence type="ECO:0000256" key="6">
    <source>
        <dbReference type="ARBA" id="ARBA00025785"/>
    </source>
</evidence>
<dbReference type="PANTHER" id="PTHR11751:SF29">
    <property type="entry name" value="ALANINE TRANSAMINASE"/>
    <property type="match status" value="1"/>
</dbReference>
<dbReference type="Gene3D" id="3.40.640.10">
    <property type="entry name" value="Type I PLP-dependent aspartate aminotransferase-like (Major domain)"/>
    <property type="match status" value="1"/>
</dbReference>
<evidence type="ECO:0000256" key="4">
    <source>
        <dbReference type="ARBA" id="ARBA00022679"/>
    </source>
</evidence>
<dbReference type="FunFam" id="3.90.1150.10:FF:000151">
    <property type="entry name" value="Alanine aminotransferase 2"/>
    <property type="match status" value="1"/>
</dbReference>
<evidence type="ECO:0000313" key="9">
    <source>
        <dbReference type="EMBL" id="CAD9870821.1"/>
    </source>
</evidence>
<evidence type="ECO:0000259" key="7">
    <source>
        <dbReference type="Pfam" id="PF00155"/>
    </source>
</evidence>
<comment type="similarity">
    <text evidence="6">Belongs to the class-I pyridoxal-phosphate-dependent aminotransferase family. Alanine aminotransferase subfamily.</text>
</comment>
<organism evidence="9">
    <name type="scientific">Fibrocapsa japonica</name>
    <dbReference type="NCBI Taxonomy" id="94617"/>
    <lineage>
        <taxon>Eukaryota</taxon>
        <taxon>Sar</taxon>
        <taxon>Stramenopiles</taxon>
        <taxon>Ochrophyta</taxon>
        <taxon>Raphidophyceae</taxon>
        <taxon>Chattonellales</taxon>
        <taxon>Chattonellaceae</taxon>
        <taxon>Fibrocapsa</taxon>
    </lineage>
</organism>
<dbReference type="CDD" id="cd00609">
    <property type="entry name" value="AAT_like"/>
    <property type="match status" value="1"/>
</dbReference>
<evidence type="ECO:0000313" key="8">
    <source>
        <dbReference type="EMBL" id="CAD9870820.1"/>
    </source>
</evidence>
<dbReference type="Pfam" id="PF00155">
    <property type="entry name" value="Aminotran_1_2"/>
    <property type="match status" value="1"/>
</dbReference>
<proteinExistence type="inferred from homology"/>
<dbReference type="InterPro" id="IPR015422">
    <property type="entry name" value="PyrdxlP-dep_Trfase_small"/>
</dbReference>
<protein>
    <recommendedName>
        <fullName evidence="7">Aminotransferase class I/classII large domain-containing protein</fullName>
    </recommendedName>
</protein>
<evidence type="ECO:0000256" key="2">
    <source>
        <dbReference type="ARBA" id="ARBA00011738"/>
    </source>
</evidence>
<gene>
    <name evidence="8" type="ORF">FJAP1339_LOCUS9849</name>
    <name evidence="9" type="ORF">FJAP1339_LOCUS9850</name>
</gene>
<keyword evidence="3" id="KW-0032">Aminotransferase</keyword>
<dbReference type="GO" id="GO:0004021">
    <property type="term" value="F:L-alanine:2-oxoglutarate aminotransferase activity"/>
    <property type="evidence" value="ECO:0007669"/>
    <property type="project" value="TreeGrafter"/>
</dbReference>
<keyword evidence="4" id="KW-0808">Transferase</keyword>
<evidence type="ECO:0000256" key="1">
    <source>
        <dbReference type="ARBA" id="ARBA00001933"/>
    </source>
</evidence>